<feature type="region of interest" description="Disordered" evidence="1">
    <location>
        <begin position="1"/>
        <end position="50"/>
    </location>
</feature>
<evidence type="ECO:0000313" key="3">
    <source>
        <dbReference type="Proteomes" id="UP000620046"/>
    </source>
</evidence>
<dbReference type="Proteomes" id="UP000620046">
    <property type="component" value="Unassembled WGS sequence"/>
</dbReference>
<dbReference type="EMBL" id="BMJA01000003">
    <property type="protein sequence ID" value="GGA43765.1"/>
    <property type="molecule type" value="Genomic_DNA"/>
</dbReference>
<dbReference type="InterPro" id="IPR013783">
    <property type="entry name" value="Ig-like_fold"/>
</dbReference>
<accession>A0ABQ1GHK6</accession>
<sequence length="184" mass="18725">MINPVQSNCPTTLAPTVPSSSAAGAASNAQAGPSTTNVGNPFNTDTKQSTNTATHYPATLLQANNPAPAAGGSSSSASSDSRASVAPVKFTSPADGTVIHPYETVTFKGTANPNAEVVLHDPSGRQGTLDEQAEWSILGRTTADANGNWQIDYTANDRGFGTGSLQANAAETVTFLGVTFAPSR</sequence>
<evidence type="ECO:0008006" key="4">
    <source>
        <dbReference type="Google" id="ProtNLM"/>
    </source>
</evidence>
<proteinExistence type="predicted"/>
<feature type="compositionally biased region" description="Polar residues" evidence="1">
    <location>
        <begin position="1"/>
        <end position="14"/>
    </location>
</feature>
<dbReference type="Gene3D" id="2.60.40.10">
    <property type="entry name" value="Immunoglobulins"/>
    <property type="match status" value="1"/>
</dbReference>
<feature type="compositionally biased region" description="Polar residues" evidence="1">
    <location>
        <begin position="35"/>
        <end position="50"/>
    </location>
</feature>
<evidence type="ECO:0000313" key="2">
    <source>
        <dbReference type="EMBL" id="GGA43765.1"/>
    </source>
</evidence>
<gene>
    <name evidence="2" type="ORF">GCM10010981_36110</name>
</gene>
<keyword evidence="3" id="KW-1185">Reference proteome</keyword>
<protein>
    <recommendedName>
        <fullName evidence="4">Bacterial Ig-like domain-containing protein</fullName>
    </recommendedName>
</protein>
<organism evidence="2 3">
    <name type="scientific">Dyella nitratireducens</name>
    <dbReference type="NCBI Taxonomy" id="1849580"/>
    <lineage>
        <taxon>Bacteria</taxon>
        <taxon>Pseudomonadati</taxon>
        <taxon>Pseudomonadota</taxon>
        <taxon>Gammaproteobacteria</taxon>
        <taxon>Lysobacterales</taxon>
        <taxon>Rhodanobacteraceae</taxon>
        <taxon>Dyella</taxon>
    </lineage>
</organism>
<comment type="caution">
    <text evidence="2">The sequence shown here is derived from an EMBL/GenBank/DDBJ whole genome shotgun (WGS) entry which is preliminary data.</text>
</comment>
<feature type="compositionally biased region" description="Low complexity" evidence="1">
    <location>
        <begin position="18"/>
        <end position="34"/>
    </location>
</feature>
<reference evidence="3" key="1">
    <citation type="journal article" date="2019" name="Int. J. Syst. Evol. Microbiol.">
        <title>The Global Catalogue of Microorganisms (GCM) 10K type strain sequencing project: providing services to taxonomists for standard genome sequencing and annotation.</title>
        <authorList>
            <consortium name="The Broad Institute Genomics Platform"/>
            <consortium name="The Broad Institute Genome Sequencing Center for Infectious Disease"/>
            <person name="Wu L."/>
            <person name="Ma J."/>
        </authorList>
    </citation>
    <scope>NUCLEOTIDE SEQUENCE [LARGE SCALE GENOMIC DNA]</scope>
    <source>
        <strain evidence="3">CGMCC 1.15439</strain>
    </source>
</reference>
<dbReference type="RefSeq" id="WP_188796345.1">
    <property type="nucleotide sequence ID" value="NZ_BMJA01000003.1"/>
</dbReference>
<evidence type="ECO:0000256" key="1">
    <source>
        <dbReference type="SAM" id="MobiDB-lite"/>
    </source>
</evidence>
<name>A0ABQ1GHK6_9GAMM</name>